<dbReference type="Proteomes" id="UP000475214">
    <property type="component" value="Unassembled WGS sequence"/>
</dbReference>
<evidence type="ECO:0000313" key="3">
    <source>
        <dbReference type="EMBL" id="NEE02210.1"/>
    </source>
</evidence>
<dbReference type="RefSeq" id="WP_163740561.1">
    <property type="nucleotide sequence ID" value="NZ_JAAGOA010000013.1"/>
</dbReference>
<sequence length="227" mass="24146">MSRVLRKCLAVLVLPVILLLSGCTENEEPEVPEVPRGTEEPTGDAEATEASDATPEPTSTLDVPFECSELMTAGRVVQILQTSLDGETQRVYNEDFLEDSGRTGRLTCRYGAPVSGRTASPSPSPDAEPEKAAVEIAVSSYVDEETATGRIDTTLGSTSRDVEPQTIGGKEGYLLTGDGEITFILADGVRTYVIALRRGVVPEKAEVVVMLDLAAEMLGLDSPTPES</sequence>
<feature type="region of interest" description="Disordered" evidence="1">
    <location>
        <begin position="26"/>
        <end position="60"/>
    </location>
</feature>
<dbReference type="AlphaFoldDB" id="A0A6L9SDS8"/>
<feature type="signal peptide" evidence="2">
    <location>
        <begin position="1"/>
        <end position="26"/>
    </location>
</feature>
<dbReference type="PROSITE" id="PS51257">
    <property type="entry name" value="PROKAR_LIPOPROTEIN"/>
    <property type="match status" value="1"/>
</dbReference>
<dbReference type="EMBL" id="JAAGOA010000013">
    <property type="protein sequence ID" value="NEE02210.1"/>
    <property type="molecule type" value="Genomic_DNA"/>
</dbReference>
<evidence type="ECO:0008006" key="5">
    <source>
        <dbReference type="Google" id="ProtNLM"/>
    </source>
</evidence>
<proteinExistence type="predicted"/>
<evidence type="ECO:0000256" key="1">
    <source>
        <dbReference type="SAM" id="MobiDB-lite"/>
    </source>
</evidence>
<gene>
    <name evidence="3" type="ORF">G1H10_18705</name>
</gene>
<feature type="chain" id="PRO_5038450090" description="DUF3558 domain-containing protein" evidence="2">
    <location>
        <begin position="27"/>
        <end position="227"/>
    </location>
</feature>
<evidence type="ECO:0000256" key="2">
    <source>
        <dbReference type="SAM" id="SignalP"/>
    </source>
</evidence>
<accession>A0A6L9SDS8</accession>
<name>A0A6L9SDS8_9ACTN</name>
<reference evidence="3 4" key="1">
    <citation type="submission" date="2020-02" db="EMBL/GenBank/DDBJ databases">
        <authorList>
            <person name="Li X.-J."/>
            <person name="Han X.-M."/>
        </authorList>
    </citation>
    <scope>NUCLEOTIDE SEQUENCE [LARGE SCALE GENOMIC DNA]</scope>
    <source>
        <strain evidence="3 4">CCTCC AB 2017055</strain>
    </source>
</reference>
<organism evidence="3 4">
    <name type="scientific">Phytoactinopolyspora halotolerans</name>
    <dbReference type="NCBI Taxonomy" id="1981512"/>
    <lineage>
        <taxon>Bacteria</taxon>
        <taxon>Bacillati</taxon>
        <taxon>Actinomycetota</taxon>
        <taxon>Actinomycetes</taxon>
        <taxon>Jiangellales</taxon>
        <taxon>Jiangellaceae</taxon>
        <taxon>Phytoactinopolyspora</taxon>
    </lineage>
</organism>
<comment type="caution">
    <text evidence="3">The sequence shown here is derived from an EMBL/GenBank/DDBJ whole genome shotgun (WGS) entry which is preliminary data.</text>
</comment>
<keyword evidence="2" id="KW-0732">Signal</keyword>
<keyword evidence="4" id="KW-1185">Reference proteome</keyword>
<protein>
    <recommendedName>
        <fullName evidence="5">DUF3558 domain-containing protein</fullName>
    </recommendedName>
</protein>
<evidence type="ECO:0000313" key="4">
    <source>
        <dbReference type="Proteomes" id="UP000475214"/>
    </source>
</evidence>